<dbReference type="EnsemblMetazoa" id="tetur03g04630.1">
    <property type="protein sequence ID" value="tetur03g04630.1"/>
    <property type="gene ID" value="tetur03g04630"/>
</dbReference>
<dbReference type="HOGENOM" id="CLU_1951518_0_0_1"/>
<accession>T1JZN8</accession>
<name>T1JZN8_TETUR</name>
<dbReference type="InterPro" id="IPR052740">
    <property type="entry name" value="CE4"/>
</dbReference>
<protein>
    <submittedName>
        <fullName evidence="1">Uncharacterized protein</fullName>
    </submittedName>
</protein>
<reference evidence="1" key="2">
    <citation type="submission" date="2015-06" db="UniProtKB">
        <authorList>
            <consortium name="EnsemblMetazoa"/>
        </authorList>
    </citation>
    <scope>IDENTIFICATION</scope>
</reference>
<proteinExistence type="predicted"/>
<dbReference type="EMBL" id="CAEY01001124">
    <property type="status" value="NOT_ANNOTATED_CDS"/>
    <property type="molecule type" value="Genomic_DNA"/>
</dbReference>
<dbReference type="eggNOG" id="ENOG502RKBA">
    <property type="taxonomic scope" value="Eukaryota"/>
</dbReference>
<reference evidence="2" key="1">
    <citation type="submission" date="2011-08" db="EMBL/GenBank/DDBJ databases">
        <authorList>
            <person name="Rombauts S."/>
        </authorList>
    </citation>
    <scope>NUCLEOTIDE SEQUENCE</scope>
    <source>
        <strain evidence="2">London</strain>
    </source>
</reference>
<sequence>MKKEEEDENDVEEGIVYEDWNVDAAGMNFIIYIHGGLPLDELRGTRVPFLRVGWNTQMIMMKEFGFLYDSWVVPPKSDPPIWPYTFDFRIPHKCAGSLQKWPSRSFPGMWEMAMNPLDIEVNYTPLLGLFTTEIDEIKCLQQKNDFVYGEESRMGSNKTKSCDYATNLKITANSLFSVHHHQLVRVLTHLESVLVGVPSFIRRTIRQAIEKIRSYEDQEVEEVRNELAEKDQFITYIDLRCEAAFGFPPEVFQERYTRWVKSRVRELELRDSSRGL</sequence>
<dbReference type="PANTHER" id="PTHR45985">
    <property type="match status" value="1"/>
</dbReference>
<dbReference type="Gene3D" id="3.20.20.370">
    <property type="entry name" value="Glycoside hydrolase/deacetylase"/>
    <property type="match status" value="1"/>
</dbReference>
<evidence type="ECO:0000313" key="2">
    <source>
        <dbReference type="Proteomes" id="UP000015104"/>
    </source>
</evidence>
<dbReference type="AlphaFoldDB" id="T1JZN8"/>
<dbReference type="PANTHER" id="PTHR45985:SF5">
    <property type="entry name" value="CHITIN AND LDLR BINDING DEACETYLASE 3"/>
    <property type="match status" value="1"/>
</dbReference>
<evidence type="ECO:0000313" key="1">
    <source>
        <dbReference type="EnsemblMetazoa" id="tetur03g04630.1"/>
    </source>
</evidence>
<dbReference type="EMBL" id="CAEY01001125">
    <property type="status" value="NOT_ANNOTATED_CDS"/>
    <property type="molecule type" value="Genomic_DNA"/>
</dbReference>
<keyword evidence="2" id="KW-1185">Reference proteome</keyword>
<dbReference type="Proteomes" id="UP000015104">
    <property type="component" value="Unassembled WGS sequence"/>
</dbReference>
<organism evidence="1 2">
    <name type="scientific">Tetranychus urticae</name>
    <name type="common">Two-spotted spider mite</name>
    <dbReference type="NCBI Taxonomy" id="32264"/>
    <lineage>
        <taxon>Eukaryota</taxon>
        <taxon>Metazoa</taxon>
        <taxon>Ecdysozoa</taxon>
        <taxon>Arthropoda</taxon>
        <taxon>Chelicerata</taxon>
        <taxon>Arachnida</taxon>
        <taxon>Acari</taxon>
        <taxon>Acariformes</taxon>
        <taxon>Trombidiformes</taxon>
        <taxon>Prostigmata</taxon>
        <taxon>Eleutherengona</taxon>
        <taxon>Raphignathae</taxon>
        <taxon>Tetranychoidea</taxon>
        <taxon>Tetranychidae</taxon>
        <taxon>Tetranychus</taxon>
    </lineage>
</organism>